<protein>
    <submittedName>
        <fullName evidence="2">Uncharacterized protein</fullName>
    </submittedName>
</protein>
<dbReference type="AlphaFoldDB" id="A0A382KG82"/>
<dbReference type="PANTHER" id="PTHR43737">
    <property type="entry name" value="BLL7424 PROTEIN"/>
    <property type="match status" value="1"/>
</dbReference>
<accession>A0A382KG82</accession>
<dbReference type="Pfam" id="PF07394">
    <property type="entry name" value="DUF1501"/>
    <property type="match status" value="1"/>
</dbReference>
<proteinExistence type="predicted"/>
<dbReference type="EMBL" id="UINC01079901">
    <property type="protein sequence ID" value="SVC22352.1"/>
    <property type="molecule type" value="Genomic_DNA"/>
</dbReference>
<name>A0A382KG82_9ZZZZ</name>
<dbReference type="PROSITE" id="PS51318">
    <property type="entry name" value="TAT"/>
    <property type="match status" value="1"/>
</dbReference>
<organism evidence="2">
    <name type="scientific">marine metagenome</name>
    <dbReference type="NCBI Taxonomy" id="408172"/>
    <lineage>
        <taxon>unclassified sequences</taxon>
        <taxon>metagenomes</taxon>
        <taxon>ecological metagenomes</taxon>
    </lineage>
</organism>
<evidence type="ECO:0000313" key="2">
    <source>
        <dbReference type="EMBL" id="SVC22352.1"/>
    </source>
</evidence>
<gene>
    <name evidence="2" type="ORF">METZ01_LOCUS275206</name>
</gene>
<dbReference type="InterPro" id="IPR010869">
    <property type="entry name" value="DUF1501"/>
</dbReference>
<feature type="region of interest" description="Disordered" evidence="1">
    <location>
        <begin position="294"/>
        <end position="313"/>
    </location>
</feature>
<feature type="non-terminal residue" evidence="2">
    <location>
        <position position="329"/>
    </location>
</feature>
<reference evidence="2" key="1">
    <citation type="submission" date="2018-05" db="EMBL/GenBank/DDBJ databases">
        <authorList>
            <person name="Lanie J.A."/>
            <person name="Ng W.-L."/>
            <person name="Kazmierczak K.M."/>
            <person name="Andrzejewski T.M."/>
            <person name="Davidsen T.M."/>
            <person name="Wayne K.J."/>
            <person name="Tettelin H."/>
            <person name="Glass J.I."/>
            <person name="Rusch D."/>
            <person name="Podicherti R."/>
            <person name="Tsui H.-C.T."/>
            <person name="Winkler M.E."/>
        </authorList>
    </citation>
    <scope>NUCLEOTIDE SEQUENCE</scope>
</reference>
<evidence type="ECO:0000256" key="1">
    <source>
        <dbReference type="SAM" id="MobiDB-lite"/>
    </source>
</evidence>
<dbReference type="PANTHER" id="PTHR43737:SF1">
    <property type="entry name" value="DUF1501 DOMAIN-CONTAINING PROTEIN"/>
    <property type="match status" value="1"/>
</dbReference>
<dbReference type="InterPro" id="IPR006311">
    <property type="entry name" value="TAT_signal"/>
</dbReference>
<sequence>MKRQVNLTSTRRDFLVTSASGLGGVALSSMLLEDGLLGEEFSNPMAPRKPHFDAKAKACINIFMAGAPSHLDLFDPKPVLNERHGQKLPKEILDKARFAFIKPATATLRGSKRVFKPHGQCGMELSDYLPHLGTVADDLLLVRSMHSEEFNHHPGQLLMQCGASRFGLPTMGSWMTYGLGSESENLPGYVVLTAGRGSSGGATLWQSGFLPSTYEGVLFRTQGEPVLNLDNPEGLPPVLQRLGLNALRQLNQSRFEKIHDPEIASRIASYELASRMQTAAPELIDLSKETTATKKSYGLNRPEPKGGGRGQLGNTYQDFARNCLLARRL</sequence>